<protein>
    <recommendedName>
        <fullName evidence="3">Tyr recombinase domain-containing protein</fullName>
    </recommendedName>
</protein>
<keyword evidence="2" id="KW-1133">Transmembrane helix</keyword>
<feature type="domain" description="Tyr recombinase" evidence="3">
    <location>
        <begin position="448"/>
        <end position="651"/>
    </location>
</feature>
<dbReference type="Gene3D" id="1.10.443.10">
    <property type="entry name" value="Intergrase catalytic core"/>
    <property type="match status" value="1"/>
</dbReference>
<keyword evidence="4" id="KW-0614">Plasmid</keyword>
<keyword evidence="2" id="KW-0812">Transmembrane</keyword>
<name>A0ABY7V7B6_9DEIO</name>
<sequence length="667" mass="75268">MVIADEPWAAALVTYVLDSDPSQWYKRRVQVRRLRKVWSRAWEAQGRTEHFADLDLSGDWMNPWDRNQSVRVGCALDRALQGGIAPADLLPVAQMLLPDRYLETLGWANLTHLPEAVLSLLVTRSESEQGMNPRFRDLAYWLRGQRDPWLAATCGCIAAAMMGERNAHGEERNAPKTIADTVASLAHLLRSPEAPLLTEHTVRHFLINYTQGGNENVSCSMAATRVQNLKLYLVAAGAQGRLIENEPQLEARLAPWLLPPVSLTLDIDDLLRQAREEQRERRQRRLDALMPNILPLLTVNESRAAAFQALHAAAREAHSRFSEGAHQPLRYDVILPDCSATLSFRIATVRQLDEEARAAGIALPVRKTLLDDVLTEYVGACDASGTPLEQPFFADLHDAWYDAACRERFLEAGHRMHDFVDATYGVMKPKQGLNIRCQLHYTCARAAGRRPRILLDWSALTLGVAYGTLFFMLAFANAMRIHEIQQMRVDKNYSHRSEGRISFQVLPKNGKRAPGKAKIHQIPDRLHSHVIRLMTLHEERWPGWPVLKPYKADAMGYQGGKYLFSTGDTCLRQNSLRGFARHTSAGLEVHGMEDFFASHDLRYANALARLEKETPLPVIQAELGHHYQGTTLTYTFGQTIGTTHHLQPRGRHLTLWEALQAKRSADL</sequence>
<keyword evidence="5" id="KW-1185">Reference proteome</keyword>
<dbReference type="SUPFAM" id="SSF56349">
    <property type="entry name" value="DNA breaking-rejoining enzymes"/>
    <property type="match status" value="1"/>
</dbReference>
<dbReference type="RefSeq" id="WP_273991317.1">
    <property type="nucleotide sequence ID" value="NZ_BAABQT010000016.1"/>
</dbReference>
<feature type="transmembrane region" description="Helical" evidence="2">
    <location>
        <begin position="457"/>
        <end position="478"/>
    </location>
</feature>
<evidence type="ECO:0000256" key="2">
    <source>
        <dbReference type="SAM" id="Phobius"/>
    </source>
</evidence>
<keyword evidence="2" id="KW-0472">Membrane</keyword>
<evidence type="ECO:0000313" key="5">
    <source>
        <dbReference type="Proteomes" id="UP001217044"/>
    </source>
</evidence>
<proteinExistence type="predicted"/>
<reference evidence="4 5" key="1">
    <citation type="submission" date="2022-12" db="EMBL/GenBank/DDBJ databases">
        <title>Genome Sequence of Deinococcus aquaticus Type Strain PB314.</title>
        <authorList>
            <person name="Albert C."/>
            <person name="Hill J."/>
            <person name="Boren L."/>
            <person name="Scholz-Ng S."/>
            <person name="Fatema N."/>
            <person name="Grosso R."/>
            <person name="Soboslay E."/>
            <person name="Tuohy J."/>
        </authorList>
    </citation>
    <scope>NUCLEOTIDE SEQUENCE [LARGE SCALE GENOMIC DNA]</scope>
    <source>
        <strain evidence="4 5">PB-314</strain>
        <plasmid evidence="4 5">pDATS02</plasmid>
    </source>
</reference>
<dbReference type="InterPro" id="IPR013762">
    <property type="entry name" value="Integrase-like_cat_sf"/>
</dbReference>
<evidence type="ECO:0000259" key="3">
    <source>
        <dbReference type="PROSITE" id="PS51898"/>
    </source>
</evidence>
<evidence type="ECO:0000256" key="1">
    <source>
        <dbReference type="ARBA" id="ARBA00023172"/>
    </source>
</evidence>
<dbReference type="EMBL" id="CP115167">
    <property type="protein sequence ID" value="WDA60549.1"/>
    <property type="molecule type" value="Genomic_DNA"/>
</dbReference>
<dbReference type="Proteomes" id="UP001217044">
    <property type="component" value="Plasmid pDATS02"/>
</dbReference>
<organism evidence="4 5">
    <name type="scientific">Deinococcus aquaticus</name>
    <dbReference type="NCBI Taxonomy" id="328692"/>
    <lineage>
        <taxon>Bacteria</taxon>
        <taxon>Thermotogati</taxon>
        <taxon>Deinococcota</taxon>
        <taxon>Deinococci</taxon>
        <taxon>Deinococcales</taxon>
        <taxon>Deinococcaceae</taxon>
        <taxon>Deinococcus</taxon>
    </lineage>
</organism>
<dbReference type="InterPro" id="IPR011010">
    <property type="entry name" value="DNA_brk_join_enz"/>
</dbReference>
<accession>A0ABY7V7B6</accession>
<dbReference type="PROSITE" id="PS51898">
    <property type="entry name" value="TYR_RECOMBINASE"/>
    <property type="match status" value="1"/>
</dbReference>
<gene>
    <name evidence="4" type="ORF">M8445_17580</name>
</gene>
<geneLocation type="plasmid" evidence="4 5">
    <name>pDATS02</name>
</geneLocation>
<keyword evidence="1" id="KW-0233">DNA recombination</keyword>
<evidence type="ECO:0000313" key="4">
    <source>
        <dbReference type="EMBL" id="WDA60549.1"/>
    </source>
</evidence>
<dbReference type="InterPro" id="IPR002104">
    <property type="entry name" value="Integrase_catalytic"/>
</dbReference>